<dbReference type="AlphaFoldDB" id="A0A4U9VFI2"/>
<dbReference type="GeneID" id="78463943"/>
<dbReference type="KEGG" id="stha:NCTC11429_03258"/>
<dbReference type="Proteomes" id="UP001566204">
    <property type="component" value="Unassembled WGS sequence"/>
</dbReference>
<dbReference type="EMBL" id="LR590484">
    <property type="protein sequence ID" value="VTR45710.1"/>
    <property type="molecule type" value="Genomic_DNA"/>
</dbReference>
<dbReference type="Proteomes" id="UP000308196">
    <property type="component" value="Chromosome"/>
</dbReference>
<reference evidence="2 3" key="1">
    <citation type="submission" date="2019-05" db="EMBL/GenBank/DDBJ databases">
        <authorList>
            <consortium name="Pathogen Informatics"/>
        </authorList>
    </citation>
    <scope>NUCLEOTIDE SEQUENCE [LARGE SCALE GENOMIC DNA]</scope>
    <source>
        <strain evidence="2 3">NCTC11429</strain>
    </source>
</reference>
<accession>A0A4U9VFI2</accession>
<dbReference type="EMBL" id="JBEOQB010000005">
    <property type="protein sequence ID" value="MEZ0453387.1"/>
    <property type="molecule type" value="Genomic_DNA"/>
</dbReference>
<evidence type="ECO:0000313" key="2">
    <source>
        <dbReference type="EMBL" id="VTR45710.1"/>
    </source>
</evidence>
<dbReference type="RefSeq" id="WP_028069082.1">
    <property type="nucleotide sequence ID" value="NZ_CP141191.1"/>
</dbReference>
<gene>
    <name evidence="1" type="ORF">ABTW24_17480</name>
    <name evidence="2" type="ORF">NCTC11429_03258</name>
</gene>
<evidence type="ECO:0000313" key="3">
    <source>
        <dbReference type="Proteomes" id="UP000308196"/>
    </source>
</evidence>
<dbReference type="STRING" id="1123265.GCA_000686625_01555"/>
<evidence type="ECO:0000313" key="4">
    <source>
        <dbReference type="Proteomes" id="UP001566204"/>
    </source>
</evidence>
<sequence>MEQAKVYDNRDLHVGDIVRFHTPYPDEDPHTIFIVLWSFYDPDGKSSRAEVVKFDPTLKQYPIIQKWFIRDLERVPEISPELLKQIELFMKSKLGNTIISKLAF</sequence>
<proteinExistence type="predicted"/>
<keyword evidence="4" id="KW-1185">Reference proteome</keyword>
<evidence type="ECO:0000313" key="1">
    <source>
        <dbReference type="EMBL" id="MEZ0453387.1"/>
    </source>
</evidence>
<organism evidence="2 3">
    <name type="scientific">Sphingobacterium thalpophilum</name>
    <dbReference type="NCBI Taxonomy" id="259"/>
    <lineage>
        <taxon>Bacteria</taxon>
        <taxon>Pseudomonadati</taxon>
        <taxon>Bacteroidota</taxon>
        <taxon>Sphingobacteriia</taxon>
        <taxon>Sphingobacteriales</taxon>
        <taxon>Sphingobacteriaceae</taxon>
        <taxon>Sphingobacterium</taxon>
    </lineage>
</organism>
<reference evidence="1 4" key="2">
    <citation type="submission" date="2024-06" db="EMBL/GenBank/DDBJ databases">
        <title>Soil Sphingobacterium thalpophilum.</title>
        <authorList>
            <person name="Yang J."/>
            <person name="Li J."/>
        </authorList>
    </citation>
    <scope>NUCLEOTIDE SEQUENCE [LARGE SCALE GENOMIC DNA]</scope>
    <source>
        <strain evidence="1 4">22g91tb</strain>
    </source>
</reference>
<name>A0A4U9VFI2_9SPHI</name>
<protein>
    <submittedName>
        <fullName evidence="2">Uncharacterized protein</fullName>
    </submittedName>
</protein>